<dbReference type="AlphaFoldDB" id="A0A9P4R5Y2"/>
<comment type="caution">
    <text evidence="1">The sequence shown here is derived from an EMBL/GenBank/DDBJ whole genome shotgun (WGS) entry which is preliminary data.</text>
</comment>
<keyword evidence="2" id="KW-1185">Reference proteome</keyword>
<name>A0A9P4R5Y2_9PLEO</name>
<evidence type="ECO:0000313" key="2">
    <source>
        <dbReference type="Proteomes" id="UP000799444"/>
    </source>
</evidence>
<sequence length="153" mass="16665">MSADAPENTKRAGIVSSATAPTQRHYCRIFHCKAVHSLRGSSSSVDATIVDLARPPFTAAMLAQVLPITSETNGLNGQEDTYSENRCSKSASDYLLQSALMPNYTTRGEGCPSEEFRSVSATCESTSHFPGSWVRGRRKRPEIDEDCERSCAV</sequence>
<evidence type="ECO:0000313" key="1">
    <source>
        <dbReference type="EMBL" id="KAF2737408.1"/>
    </source>
</evidence>
<protein>
    <submittedName>
        <fullName evidence="1">Uncharacterized protein</fullName>
    </submittedName>
</protein>
<reference evidence="1" key="1">
    <citation type="journal article" date="2020" name="Stud. Mycol.">
        <title>101 Dothideomycetes genomes: a test case for predicting lifestyles and emergence of pathogens.</title>
        <authorList>
            <person name="Haridas S."/>
            <person name="Albert R."/>
            <person name="Binder M."/>
            <person name="Bloem J."/>
            <person name="Labutti K."/>
            <person name="Salamov A."/>
            <person name="Andreopoulos B."/>
            <person name="Baker S."/>
            <person name="Barry K."/>
            <person name="Bills G."/>
            <person name="Bluhm B."/>
            <person name="Cannon C."/>
            <person name="Castanera R."/>
            <person name="Culley D."/>
            <person name="Daum C."/>
            <person name="Ezra D."/>
            <person name="Gonzalez J."/>
            <person name="Henrissat B."/>
            <person name="Kuo A."/>
            <person name="Liang C."/>
            <person name="Lipzen A."/>
            <person name="Lutzoni F."/>
            <person name="Magnuson J."/>
            <person name="Mondo S."/>
            <person name="Nolan M."/>
            <person name="Ohm R."/>
            <person name="Pangilinan J."/>
            <person name="Park H.-J."/>
            <person name="Ramirez L."/>
            <person name="Alfaro M."/>
            <person name="Sun H."/>
            <person name="Tritt A."/>
            <person name="Yoshinaga Y."/>
            <person name="Zwiers L.-H."/>
            <person name="Turgeon B."/>
            <person name="Goodwin S."/>
            <person name="Spatafora J."/>
            <person name="Crous P."/>
            <person name="Grigoriev I."/>
        </authorList>
    </citation>
    <scope>NUCLEOTIDE SEQUENCE</scope>
    <source>
        <strain evidence="1">CBS 125425</strain>
    </source>
</reference>
<dbReference type="EMBL" id="ML996116">
    <property type="protein sequence ID" value="KAF2737408.1"/>
    <property type="molecule type" value="Genomic_DNA"/>
</dbReference>
<proteinExistence type="predicted"/>
<gene>
    <name evidence="1" type="ORF">EJ04DRAFT_521159</name>
</gene>
<dbReference type="Proteomes" id="UP000799444">
    <property type="component" value="Unassembled WGS sequence"/>
</dbReference>
<organism evidence="1 2">
    <name type="scientific">Polyplosphaeria fusca</name>
    <dbReference type="NCBI Taxonomy" id="682080"/>
    <lineage>
        <taxon>Eukaryota</taxon>
        <taxon>Fungi</taxon>
        <taxon>Dikarya</taxon>
        <taxon>Ascomycota</taxon>
        <taxon>Pezizomycotina</taxon>
        <taxon>Dothideomycetes</taxon>
        <taxon>Pleosporomycetidae</taxon>
        <taxon>Pleosporales</taxon>
        <taxon>Tetraplosphaeriaceae</taxon>
        <taxon>Polyplosphaeria</taxon>
    </lineage>
</organism>
<accession>A0A9P4R5Y2</accession>